<dbReference type="GO" id="GO:0003697">
    <property type="term" value="F:single-stranded DNA binding"/>
    <property type="evidence" value="ECO:0007669"/>
    <property type="project" value="TreeGrafter"/>
</dbReference>
<dbReference type="PANTHER" id="PTHR46457:SF1">
    <property type="entry name" value="DNA REPAIR PROTEIN RAD51 HOMOLOG 4"/>
    <property type="match status" value="1"/>
</dbReference>
<evidence type="ECO:0000256" key="6">
    <source>
        <dbReference type="ARBA" id="ARBA00023125"/>
    </source>
</evidence>
<keyword evidence="13" id="KW-1185">Reference proteome</keyword>
<comment type="subcellular location">
    <subcellularLocation>
        <location evidence="1">Nucleus</location>
    </subcellularLocation>
</comment>
<feature type="compositionally biased region" description="Polar residues" evidence="10">
    <location>
        <begin position="1"/>
        <end position="11"/>
    </location>
</feature>
<dbReference type="GO" id="GO:0033063">
    <property type="term" value="C:Rad51B-Rad51C-Rad51D-XRCC2 complex"/>
    <property type="evidence" value="ECO:0007669"/>
    <property type="project" value="TreeGrafter"/>
</dbReference>
<evidence type="ECO:0000313" key="12">
    <source>
        <dbReference type="EMBL" id="KAK0138178.1"/>
    </source>
</evidence>
<evidence type="ECO:0000313" key="13">
    <source>
        <dbReference type="Proteomes" id="UP001174136"/>
    </source>
</evidence>
<organism evidence="12 13">
    <name type="scientific">Merluccius polli</name>
    <name type="common">Benguela hake</name>
    <name type="synonym">Merluccius cadenati</name>
    <dbReference type="NCBI Taxonomy" id="89951"/>
    <lineage>
        <taxon>Eukaryota</taxon>
        <taxon>Metazoa</taxon>
        <taxon>Chordata</taxon>
        <taxon>Craniata</taxon>
        <taxon>Vertebrata</taxon>
        <taxon>Euteleostomi</taxon>
        <taxon>Actinopterygii</taxon>
        <taxon>Neopterygii</taxon>
        <taxon>Teleostei</taxon>
        <taxon>Neoteleostei</taxon>
        <taxon>Acanthomorphata</taxon>
        <taxon>Zeiogadaria</taxon>
        <taxon>Gadariae</taxon>
        <taxon>Gadiformes</taxon>
        <taxon>Gadoidei</taxon>
        <taxon>Merlucciidae</taxon>
        <taxon>Merluccius</taxon>
    </lineage>
</organism>
<evidence type="ECO:0000256" key="7">
    <source>
        <dbReference type="ARBA" id="ARBA00023172"/>
    </source>
</evidence>
<feature type="compositionally biased region" description="Basic and acidic residues" evidence="10">
    <location>
        <begin position="13"/>
        <end position="28"/>
    </location>
</feature>
<comment type="similarity">
    <text evidence="2">Belongs to the RecA family. RAD51 subfamily.</text>
</comment>
<reference evidence="12" key="1">
    <citation type="journal article" date="2023" name="Front. Mar. Sci.">
        <title>A new Merluccius polli reference genome to investigate the effects of global change in West African waters.</title>
        <authorList>
            <person name="Mateo J.L."/>
            <person name="Blanco-Fernandez C."/>
            <person name="Garcia-Vazquez E."/>
            <person name="Machado-Schiaffino G."/>
        </authorList>
    </citation>
    <scope>NUCLEOTIDE SEQUENCE</scope>
    <source>
        <strain evidence="12">C29</strain>
        <tissue evidence="12">Fin</tissue>
    </source>
</reference>
<evidence type="ECO:0000256" key="10">
    <source>
        <dbReference type="SAM" id="MobiDB-lite"/>
    </source>
</evidence>
<protein>
    <submittedName>
        <fullName evidence="12">DNA repair protein RAD51 4</fullName>
    </submittedName>
</protein>
<dbReference type="InterPro" id="IPR020588">
    <property type="entry name" value="RecA_ATP-bd"/>
</dbReference>
<keyword evidence="5" id="KW-0067">ATP-binding</keyword>
<dbReference type="Proteomes" id="UP001174136">
    <property type="component" value="Unassembled WGS sequence"/>
</dbReference>
<dbReference type="PROSITE" id="PS50162">
    <property type="entry name" value="RECA_2"/>
    <property type="match status" value="1"/>
</dbReference>
<dbReference type="Gene3D" id="3.40.50.300">
    <property type="entry name" value="P-loop containing nucleotide triphosphate hydrolases"/>
    <property type="match status" value="1"/>
</dbReference>
<evidence type="ECO:0000256" key="5">
    <source>
        <dbReference type="ARBA" id="ARBA00022840"/>
    </source>
</evidence>
<accession>A0AA47MDB7</accession>
<dbReference type="GO" id="GO:0000723">
    <property type="term" value="P:telomere maintenance"/>
    <property type="evidence" value="ECO:0007669"/>
    <property type="project" value="TreeGrafter"/>
</dbReference>
<dbReference type="SUPFAM" id="SSF52540">
    <property type="entry name" value="P-loop containing nucleoside triphosphate hydrolases"/>
    <property type="match status" value="1"/>
</dbReference>
<evidence type="ECO:0000256" key="8">
    <source>
        <dbReference type="ARBA" id="ARBA00023204"/>
    </source>
</evidence>
<keyword evidence="3" id="KW-0547">Nucleotide-binding</keyword>
<gene>
    <name evidence="12" type="primary">Rad51d</name>
    <name evidence="12" type="ORF">N1851_025506</name>
</gene>
<dbReference type="GO" id="GO:0042148">
    <property type="term" value="P:DNA strand invasion"/>
    <property type="evidence" value="ECO:0007669"/>
    <property type="project" value="TreeGrafter"/>
</dbReference>
<feature type="domain" description="RecA family profile 1" evidence="11">
    <location>
        <begin position="179"/>
        <end position="352"/>
    </location>
</feature>
<dbReference type="InterPro" id="IPR013632">
    <property type="entry name" value="Rad51_C"/>
</dbReference>
<dbReference type="EMBL" id="JAOPHQ010004782">
    <property type="protein sequence ID" value="KAK0138178.1"/>
    <property type="molecule type" value="Genomic_DNA"/>
</dbReference>
<dbReference type="GO" id="GO:0000724">
    <property type="term" value="P:double-strand break repair via homologous recombination"/>
    <property type="evidence" value="ECO:0007669"/>
    <property type="project" value="TreeGrafter"/>
</dbReference>
<dbReference type="GO" id="GO:0007131">
    <property type="term" value="P:reciprocal meiotic recombination"/>
    <property type="evidence" value="ECO:0007669"/>
    <property type="project" value="TreeGrafter"/>
</dbReference>
<keyword evidence="4" id="KW-0227">DNA damage</keyword>
<keyword evidence="7" id="KW-0233">DNA recombination</keyword>
<dbReference type="AlphaFoldDB" id="A0AA47MDB7"/>
<evidence type="ECO:0000259" key="11">
    <source>
        <dbReference type="PROSITE" id="PS50162"/>
    </source>
</evidence>
<keyword evidence="8" id="KW-0234">DNA repair</keyword>
<dbReference type="Pfam" id="PF08423">
    <property type="entry name" value="Rad51"/>
    <property type="match status" value="1"/>
</dbReference>
<dbReference type="GO" id="GO:0140664">
    <property type="term" value="F:ATP-dependent DNA damage sensor activity"/>
    <property type="evidence" value="ECO:0007669"/>
    <property type="project" value="InterPro"/>
</dbReference>
<dbReference type="PANTHER" id="PTHR46457">
    <property type="entry name" value="DNA REPAIR PROTEIN RAD51 HOMOLOG 4"/>
    <property type="match status" value="1"/>
</dbReference>
<feature type="compositionally biased region" description="Basic and acidic residues" evidence="10">
    <location>
        <begin position="403"/>
        <end position="418"/>
    </location>
</feature>
<evidence type="ECO:0000256" key="3">
    <source>
        <dbReference type="ARBA" id="ARBA00022741"/>
    </source>
</evidence>
<name>A0AA47MDB7_MERPO</name>
<evidence type="ECO:0000256" key="1">
    <source>
        <dbReference type="ARBA" id="ARBA00004123"/>
    </source>
</evidence>
<dbReference type="GO" id="GO:0005815">
    <property type="term" value="C:microtubule organizing center"/>
    <property type="evidence" value="ECO:0007669"/>
    <property type="project" value="TreeGrafter"/>
</dbReference>
<dbReference type="InterPro" id="IPR027417">
    <property type="entry name" value="P-loop_NTPase"/>
</dbReference>
<dbReference type="CDD" id="cd19489">
    <property type="entry name" value="Rad51D"/>
    <property type="match status" value="1"/>
</dbReference>
<keyword evidence="6" id="KW-0238">DNA-binding</keyword>
<evidence type="ECO:0000256" key="4">
    <source>
        <dbReference type="ARBA" id="ARBA00022763"/>
    </source>
</evidence>
<dbReference type="InterPro" id="IPR051988">
    <property type="entry name" value="HRR_RAD51_Paralog"/>
</dbReference>
<feature type="region of interest" description="Disordered" evidence="10">
    <location>
        <begin position="403"/>
        <end position="424"/>
    </location>
</feature>
<evidence type="ECO:0000256" key="9">
    <source>
        <dbReference type="ARBA" id="ARBA00023242"/>
    </source>
</evidence>
<dbReference type="InterPro" id="IPR047323">
    <property type="entry name" value="Rad51D_C"/>
</dbReference>
<dbReference type="GO" id="GO:0005657">
    <property type="term" value="C:replication fork"/>
    <property type="evidence" value="ECO:0007669"/>
    <property type="project" value="TreeGrafter"/>
</dbReference>
<dbReference type="GO" id="GO:0000400">
    <property type="term" value="F:four-way junction DNA binding"/>
    <property type="evidence" value="ECO:0007669"/>
    <property type="project" value="TreeGrafter"/>
</dbReference>
<dbReference type="GO" id="GO:0005524">
    <property type="term" value="F:ATP binding"/>
    <property type="evidence" value="ECO:0007669"/>
    <property type="project" value="UniProtKB-KW"/>
</dbReference>
<keyword evidence="9" id="KW-0539">Nucleus</keyword>
<feature type="region of interest" description="Disordered" evidence="10">
    <location>
        <begin position="142"/>
        <end position="165"/>
    </location>
</feature>
<evidence type="ECO:0000256" key="2">
    <source>
        <dbReference type="ARBA" id="ARBA00007095"/>
    </source>
</evidence>
<comment type="caution">
    <text evidence="12">The sequence shown here is derived from an EMBL/GenBank/DDBJ whole genome shotgun (WGS) entry which is preliminary data.</text>
</comment>
<sequence>MQAAAQTTQCSKAEGEKRGTPALRKDTSVDAALEGKSLRSARARLILYNLARHNEPSSIAPAVAAQGPVISSILRFASRAPKLTSSCWQPAIELSGGGGGGGGGTRVQKAANCSFCQSTDPDDLASVDAAVLINIPQPRRKRFTGFPRLPDHPPPRASASLPPPPRTLMESGRLWRTSSAAHLKAGETLLDKLLDSGLYTGEITELSGGPGAGKSQVCFAAAVHTAHRLRQSVIYVDTAGGLSAGRLLQMLRVQTDQTEEQMEALQRIRVFRVFDIFSLLGCLHDLRCGGLQQASLGGGSVKAVIVDSVSAIISPTLGGKQNEGMSLMMQVAGTLKTIAKDFNVAVLVTNHVTRGAGGEVLAGLGLSWSHVPRTRVLLERSEGRRTATLVKSSRQPCRIKAEFDFNRESRPGEGRLGGERATGS</sequence>
<feature type="region of interest" description="Disordered" evidence="10">
    <location>
        <begin position="1"/>
        <end position="28"/>
    </location>
</feature>
<proteinExistence type="inferred from homology"/>